<evidence type="ECO:0000313" key="1">
    <source>
        <dbReference type="EMBL" id="ASJ76494.1"/>
    </source>
</evidence>
<dbReference type="EMBL" id="CP018632">
    <property type="protein sequence ID" value="ASJ76494.1"/>
    <property type="molecule type" value="Genomic_DNA"/>
</dbReference>
<evidence type="ECO:0000313" key="2">
    <source>
        <dbReference type="Proteomes" id="UP000250079"/>
    </source>
</evidence>
<dbReference type="PANTHER" id="PTHR43737:SF1">
    <property type="entry name" value="DUF1501 DOMAIN-CONTAINING PROTEIN"/>
    <property type="match status" value="1"/>
</dbReference>
<accession>A0A2Z2P9C4</accession>
<dbReference type="AlphaFoldDB" id="A0A2Z2P9C4"/>
<organism evidence="1 2">
    <name type="scientific">Granulosicoccus antarcticus IMCC3135</name>
    <dbReference type="NCBI Taxonomy" id="1192854"/>
    <lineage>
        <taxon>Bacteria</taxon>
        <taxon>Pseudomonadati</taxon>
        <taxon>Pseudomonadota</taxon>
        <taxon>Gammaproteobacteria</taxon>
        <taxon>Chromatiales</taxon>
        <taxon>Granulosicoccaceae</taxon>
        <taxon>Granulosicoccus</taxon>
    </lineage>
</organism>
<sequence>MNNFSRRRFLDLGTRTIAGAGLALGVNPALTLARAADSATSQSSDYRALVCVYLEGGCDGFSLMVPTGSYEHAELAQARGELAIPQHQLISLQGGNSPLGLHPNAASLQPLFDDGHLAMIANIGTLIEPTTQEQYLNNTVALPAQLFSHSDQSIQWQQLQGRDRAQEGWGARAADYLSDFQERDYLTSISLAGSNYWQSGSGQRPFSLTGSGVLEYQGLDGNNNWQSPRREAFERVLNLPRDHVFTTAYADLQKRAISITSELGQVLESNASLFTDQPEDNSLAQKLNMVAQLIAAQEQLGLQRQIYYVSMSGFDVHDNQSLELPELFKELTEALAFFQNKIDMLGKSANVTTFTASDFGRSLLSNGDGTDHGWGNHLMAMGGAVMGGSIYGELPSFALDGPDSVHRGRILPTTSASQYASTLLRWVGLDEAAVSEVLPDIGNFQTRDLGFMI</sequence>
<dbReference type="RefSeq" id="WP_088921262.1">
    <property type="nucleotide sequence ID" value="NZ_CP018632.1"/>
</dbReference>
<dbReference type="Pfam" id="PF07394">
    <property type="entry name" value="DUF1501"/>
    <property type="match status" value="1"/>
</dbReference>
<dbReference type="InterPro" id="IPR010869">
    <property type="entry name" value="DUF1501"/>
</dbReference>
<dbReference type="KEGG" id="gai:IMCC3135_32245"/>
<dbReference type="InterPro" id="IPR006311">
    <property type="entry name" value="TAT_signal"/>
</dbReference>
<dbReference type="Proteomes" id="UP000250079">
    <property type="component" value="Chromosome"/>
</dbReference>
<proteinExistence type="predicted"/>
<evidence type="ECO:0008006" key="3">
    <source>
        <dbReference type="Google" id="ProtNLM"/>
    </source>
</evidence>
<dbReference type="PANTHER" id="PTHR43737">
    <property type="entry name" value="BLL7424 PROTEIN"/>
    <property type="match status" value="1"/>
</dbReference>
<gene>
    <name evidence="1" type="ORF">IMCC3135_32245</name>
</gene>
<reference evidence="1 2" key="1">
    <citation type="submission" date="2016-12" db="EMBL/GenBank/DDBJ databases">
        <authorList>
            <person name="Song W.-J."/>
            <person name="Kurnit D.M."/>
        </authorList>
    </citation>
    <scope>NUCLEOTIDE SEQUENCE [LARGE SCALE GENOMIC DNA]</scope>
    <source>
        <strain evidence="1 2">IMCC3135</strain>
    </source>
</reference>
<name>A0A2Z2P9C4_9GAMM</name>
<dbReference type="PROSITE" id="PS51318">
    <property type="entry name" value="TAT"/>
    <property type="match status" value="1"/>
</dbReference>
<protein>
    <recommendedName>
        <fullName evidence="3">Tat pathway signal protein</fullName>
    </recommendedName>
</protein>
<dbReference type="OrthoDB" id="9779968at2"/>
<keyword evidence="2" id="KW-1185">Reference proteome</keyword>